<evidence type="ECO:0000256" key="3">
    <source>
        <dbReference type="ARBA" id="ARBA00022448"/>
    </source>
</evidence>
<dbReference type="PANTHER" id="PTHR30269">
    <property type="entry name" value="TRANSMEMBRANE PROTEIN YFCA"/>
    <property type="match status" value="1"/>
</dbReference>
<keyword evidence="4 8" id="KW-1003">Cell membrane</keyword>
<evidence type="ECO:0000256" key="4">
    <source>
        <dbReference type="ARBA" id="ARBA00022475"/>
    </source>
</evidence>
<comment type="similarity">
    <text evidence="2 8">Belongs to the 4-toluene sulfonate uptake permease (TSUP) (TC 2.A.102) family.</text>
</comment>
<evidence type="ECO:0000256" key="7">
    <source>
        <dbReference type="ARBA" id="ARBA00023136"/>
    </source>
</evidence>
<feature type="transmembrane region" description="Helical" evidence="8">
    <location>
        <begin position="127"/>
        <end position="155"/>
    </location>
</feature>
<feature type="transmembrane region" description="Helical" evidence="8">
    <location>
        <begin position="192"/>
        <end position="210"/>
    </location>
</feature>
<keyword evidence="3" id="KW-0813">Transport</keyword>
<keyword evidence="7 8" id="KW-0472">Membrane</keyword>
<dbReference type="Proteomes" id="UP000000332">
    <property type="component" value="Chromosome"/>
</dbReference>
<evidence type="ECO:0000256" key="1">
    <source>
        <dbReference type="ARBA" id="ARBA00004651"/>
    </source>
</evidence>
<feature type="transmembrane region" description="Helical" evidence="8">
    <location>
        <begin position="36"/>
        <end position="59"/>
    </location>
</feature>
<name>D8IDA0_BRAP9</name>
<evidence type="ECO:0000256" key="5">
    <source>
        <dbReference type="ARBA" id="ARBA00022692"/>
    </source>
</evidence>
<feature type="transmembrane region" description="Helical" evidence="8">
    <location>
        <begin position="95"/>
        <end position="115"/>
    </location>
</feature>
<dbReference type="PANTHER" id="PTHR30269:SF37">
    <property type="entry name" value="MEMBRANE TRANSPORTER PROTEIN"/>
    <property type="match status" value="1"/>
</dbReference>
<dbReference type="InParanoid" id="D8IDA0"/>
<evidence type="ECO:0000313" key="10">
    <source>
        <dbReference type="Proteomes" id="UP000000332"/>
    </source>
</evidence>
<proteinExistence type="inferred from homology"/>
<reference evidence="9 10" key="1">
    <citation type="journal article" date="2010" name="PLoS ONE">
        <title>The complete genome sequence of the pathogenic intestinal spirochete Brachyspira pilosicoli and comparison with other Brachyspira genomes.</title>
        <authorList>
            <person name="Wanchanthuek P."/>
            <person name="Bellgard M.I."/>
            <person name="La T."/>
            <person name="Ryan K."/>
            <person name="Moolhuijzen P."/>
            <person name="Chapman B."/>
            <person name="Black M."/>
            <person name="Schibeci D."/>
            <person name="Hunter A."/>
            <person name="Barrero R."/>
            <person name="Phillips N.D."/>
            <person name="Hampson D.J."/>
        </authorList>
    </citation>
    <scope>NUCLEOTIDE SEQUENCE [LARGE SCALE GENOMIC DNA]</scope>
    <source>
        <strain evidence="10">ATCC BAA-1826 / 95/1000</strain>
    </source>
</reference>
<dbReference type="GeneID" id="56439698"/>
<dbReference type="InterPro" id="IPR052017">
    <property type="entry name" value="TSUP"/>
</dbReference>
<dbReference type="KEGG" id="bpo:BP951000_1133"/>
<protein>
    <recommendedName>
        <fullName evidence="8">Probable membrane transporter protein</fullName>
    </recommendedName>
</protein>
<gene>
    <name evidence="9" type="ordered locus">BP951000_1133</name>
</gene>
<dbReference type="GO" id="GO:0005886">
    <property type="term" value="C:plasma membrane"/>
    <property type="evidence" value="ECO:0007669"/>
    <property type="project" value="UniProtKB-SubCell"/>
</dbReference>
<dbReference type="RefSeq" id="WP_013244076.1">
    <property type="nucleotide sequence ID" value="NC_014330.1"/>
</dbReference>
<evidence type="ECO:0000256" key="8">
    <source>
        <dbReference type="RuleBase" id="RU363041"/>
    </source>
</evidence>
<comment type="subcellular location">
    <subcellularLocation>
        <location evidence="1 8">Cell membrane</location>
        <topology evidence="1 8">Multi-pass membrane protein</topology>
    </subcellularLocation>
</comment>
<dbReference type="eggNOG" id="COG0730">
    <property type="taxonomic scope" value="Bacteria"/>
</dbReference>
<feature type="transmembrane region" description="Helical" evidence="8">
    <location>
        <begin position="65"/>
        <end position="88"/>
    </location>
</feature>
<evidence type="ECO:0000256" key="6">
    <source>
        <dbReference type="ARBA" id="ARBA00022989"/>
    </source>
</evidence>
<feature type="transmembrane region" description="Helical" evidence="8">
    <location>
        <begin position="167"/>
        <end position="186"/>
    </location>
</feature>
<dbReference type="HOGENOM" id="CLU_054750_5_0_12"/>
<keyword evidence="10" id="KW-1185">Reference proteome</keyword>
<organism evidence="9 10">
    <name type="scientific">Brachyspira pilosicoli (strain ATCC BAA-1826 / 95/1000)</name>
    <dbReference type="NCBI Taxonomy" id="759914"/>
    <lineage>
        <taxon>Bacteria</taxon>
        <taxon>Pseudomonadati</taxon>
        <taxon>Spirochaetota</taxon>
        <taxon>Spirochaetia</taxon>
        <taxon>Brachyspirales</taxon>
        <taxon>Brachyspiraceae</taxon>
        <taxon>Brachyspira</taxon>
    </lineage>
</organism>
<dbReference type="InterPro" id="IPR002781">
    <property type="entry name" value="TM_pro_TauE-like"/>
</dbReference>
<feature type="transmembrane region" description="Helical" evidence="8">
    <location>
        <begin position="222"/>
        <end position="242"/>
    </location>
</feature>
<accession>D8IDA0</accession>
<evidence type="ECO:0000313" key="9">
    <source>
        <dbReference type="EMBL" id="ADK31123.1"/>
    </source>
</evidence>
<keyword evidence="6 8" id="KW-1133">Transmembrane helix</keyword>
<dbReference type="Pfam" id="PF01925">
    <property type="entry name" value="TauE"/>
    <property type="match status" value="1"/>
</dbReference>
<dbReference type="EMBL" id="CP002025">
    <property type="protein sequence ID" value="ADK31123.1"/>
    <property type="molecule type" value="Genomic_DNA"/>
</dbReference>
<keyword evidence="5 8" id="KW-0812">Transmembrane</keyword>
<sequence>MISYIVLILIIASTHFISALTGFGCTIIAMPFVISLIGISAAKSVLLVMGLIQPGYVLLKTFKHLNLKTCLIIIGISALGLPFGYLLYSKLPQQQLIMILGVLMVFAGGLGIAKLRGLEINNIPKLVGYLLLFAGGIIQGAFVSGGPLIVIYASIMLTDKQEFRATLSLLWIILNFATFIQSILTGAYTPEVIKYTLINIPFLIAAIVYGNKLADRISKTTFEYILNIVLIVAGGITIFNQVSQLIK</sequence>
<feature type="transmembrane region" description="Helical" evidence="8">
    <location>
        <begin position="6"/>
        <end position="29"/>
    </location>
</feature>
<evidence type="ECO:0000256" key="2">
    <source>
        <dbReference type="ARBA" id="ARBA00009142"/>
    </source>
</evidence>
<dbReference type="AlphaFoldDB" id="D8IDA0"/>
<dbReference type="STRING" id="759914.BP951000_1133"/>